<gene>
    <name evidence="3" type="ORF">GCM10007964_55130</name>
</gene>
<dbReference type="SUPFAM" id="SSF55961">
    <property type="entry name" value="Bet v1-like"/>
    <property type="match status" value="1"/>
</dbReference>
<dbReference type="InterPro" id="IPR023393">
    <property type="entry name" value="START-like_dom_sf"/>
</dbReference>
<sequence>MTHRFELRKQIELSASAEQVWEAVSGGPGLDSWFLGRSEVEPWVGGRVAQFFGEVAEEARVSVWEPGRRFAFVSPEGPDGTFMAIEFQVEGRAQGGTVLRLVHSGVLGDEWQAEVEALERGWDMYLHTLDQYLTHFPGQFALVVFAARAADGVEPVWEVLERGLGLSGRKVVQGDRVRLTPAGFAPIEGVVDYVAPGFLGVRTGEGLYRFILGQGDTVVVGHHIFADKIDPRKVEQAWQDWLTKIFN</sequence>
<organism evidence="3 4">
    <name type="scientific">Sphaerisporangium melleum</name>
    <dbReference type="NCBI Taxonomy" id="321316"/>
    <lineage>
        <taxon>Bacteria</taxon>
        <taxon>Bacillati</taxon>
        <taxon>Actinomycetota</taxon>
        <taxon>Actinomycetes</taxon>
        <taxon>Streptosporangiales</taxon>
        <taxon>Streptosporangiaceae</taxon>
        <taxon>Sphaerisporangium</taxon>
    </lineage>
</organism>
<proteinExistence type="inferred from homology"/>
<name>A0A917RFW8_9ACTN</name>
<dbReference type="InterPro" id="IPR013538">
    <property type="entry name" value="ASHA1/2-like_C"/>
</dbReference>
<keyword evidence="4" id="KW-1185">Reference proteome</keyword>
<comment type="caution">
    <text evidence="3">The sequence shown here is derived from an EMBL/GenBank/DDBJ whole genome shotgun (WGS) entry which is preliminary data.</text>
</comment>
<evidence type="ECO:0000313" key="3">
    <source>
        <dbReference type="EMBL" id="GGL05855.1"/>
    </source>
</evidence>
<dbReference type="CDD" id="cd07814">
    <property type="entry name" value="SRPBCC_CalC_Aha1-like"/>
    <property type="match status" value="1"/>
</dbReference>
<comment type="similarity">
    <text evidence="1">Belongs to the AHA1 family.</text>
</comment>
<dbReference type="Pfam" id="PF08327">
    <property type="entry name" value="AHSA1"/>
    <property type="match status" value="1"/>
</dbReference>
<dbReference type="RefSeq" id="WP_189165951.1">
    <property type="nucleotide sequence ID" value="NZ_BMNT01000034.1"/>
</dbReference>
<evidence type="ECO:0000313" key="4">
    <source>
        <dbReference type="Proteomes" id="UP000645217"/>
    </source>
</evidence>
<accession>A0A917RFW8</accession>
<dbReference type="Gene3D" id="3.30.530.20">
    <property type="match status" value="1"/>
</dbReference>
<evidence type="ECO:0000256" key="1">
    <source>
        <dbReference type="ARBA" id="ARBA00006817"/>
    </source>
</evidence>
<dbReference type="Proteomes" id="UP000645217">
    <property type="component" value="Unassembled WGS sequence"/>
</dbReference>
<reference evidence="3" key="2">
    <citation type="submission" date="2020-09" db="EMBL/GenBank/DDBJ databases">
        <authorList>
            <person name="Sun Q."/>
            <person name="Ohkuma M."/>
        </authorList>
    </citation>
    <scope>NUCLEOTIDE SEQUENCE</scope>
    <source>
        <strain evidence="3">JCM 13064</strain>
    </source>
</reference>
<protein>
    <recommendedName>
        <fullName evidence="2">Activator of Hsp90 ATPase homologue 1/2-like C-terminal domain-containing protein</fullName>
    </recommendedName>
</protein>
<dbReference type="AlphaFoldDB" id="A0A917RFW8"/>
<dbReference type="EMBL" id="BMNT01000034">
    <property type="protein sequence ID" value="GGL05855.1"/>
    <property type="molecule type" value="Genomic_DNA"/>
</dbReference>
<feature type="domain" description="Activator of Hsp90 ATPase homologue 1/2-like C-terminal" evidence="2">
    <location>
        <begin position="15"/>
        <end position="133"/>
    </location>
</feature>
<evidence type="ECO:0000259" key="2">
    <source>
        <dbReference type="Pfam" id="PF08327"/>
    </source>
</evidence>
<reference evidence="3" key="1">
    <citation type="journal article" date="2014" name="Int. J. Syst. Evol. Microbiol.">
        <title>Complete genome sequence of Corynebacterium casei LMG S-19264T (=DSM 44701T), isolated from a smear-ripened cheese.</title>
        <authorList>
            <consortium name="US DOE Joint Genome Institute (JGI-PGF)"/>
            <person name="Walter F."/>
            <person name="Albersmeier A."/>
            <person name="Kalinowski J."/>
            <person name="Ruckert C."/>
        </authorList>
    </citation>
    <scope>NUCLEOTIDE SEQUENCE</scope>
    <source>
        <strain evidence="3">JCM 13064</strain>
    </source>
</reference>